<keyword evidence="3" id="KW-0808">Transferase</keyword>
<keyword evidence="7" id="KW-0443">Lipid metabolism</keyword>
<dbReference type="GO" id="GO:0016301">
    <property type="term" value="F:kinase activity"/>
    <property type="evidence" value="ECO:0007669"/>
    <property type="project" value="UniProtKB-KW"/>
</dbReference>
<feature type="domain" description="DAGKc" evidence="9">
    <location>
        <begin position="18"/>
        <end position="146"/>
    </location>
</feature>
<gene>
    <name evidence="10" type="ORF">FJZ00_03190</name>
</gene>
<dbReference type="EMBL" id="VGJX01000129">
    <property type="protein sequence ID" value="MBM3274130.1"/>
    <property type="molecule type" value="Genomic_DNA"/>
</dbReference>
<comment type="caution">
    <text evidence="10">The sequence shown here is derived from an EMBL/GenBank/DDBJ whole genome shotgun (WGS) entry which is preliminary data.</text>
</comment>
<dbReference type="PANTHER" id="PTHR12358:SF54">
    <property type="entry name" value="SPHINGOSINE KINASE RELATED PROTEIN"/>
    <property type="match status" value="1"/>
</dbReference>
<dbReference type="GO" id="GO:0005524">
    <property type="term" value="F:ATP binding"/>
    <property type="evidence" value="ECO:0007669"/>
    <property type="project" value="UniProtKB-KW"/>
</dbReference>
<evidence type="ECO:0000256" key="6">
    <source>
        <dbReference type="ARBA" id="ARBA00022840"/>
    </source>
</evidence>
<keyword evidence="7" id="KW-0444">Lipid biosynthesis</keyword>
<dbReference type="Gene3D" id="3.40.50.10330">
    <property type="entry name" value="Probable inorganic polyphosphate/atp-NAD kinase, domain 1"/>
    <property type="match status" value="1"/>
</dbReference>
<keyword evidence="6" id="KW-0067">ATP-binding</keyword>
<dbReference type="Gene3D" id="2.60.200.40">
    <property type="match status" value="1"/>
</dbReference>
<protein>
    <recommendedName>
        <fullName evidence="9">DAGKc domain-containing protein</fullName>
    </recommendedName>
</protein>
<evidence type="ECO:0000256" key="4">
    <source>
        <dbReference type="ARBA" id="ARBA00022741"/>
    </source>
</evidence>
<evidence type="ECO:0000256" key="2">
    <source>
        <dbReference type="ARBA" id="ARBA00005983"/>
    </source>
</evidence>
<dbReference type="GO" id="GO:0008654">
    <property type="term" value="P:phospholipid biosynthetic process"/>
    <property type="evidence" value="ECO:0007669"/>
    <property type="project" value="UniProtKB-KW"/>
</dbReference>
<dbReference type="SUPFAM" id="SSF111331">
    <property type="entry name" value="NAD kinase/diacylglycerol kinase-like"/>
    <property type="match status" value="1"/>
</dbReference>
<dbReference type="Pfam" id="PF00781">
    <property type="entry name" value="DAGK_cat"/>
    <property type="match status" value="1"/>
</dbReference>
<evidence type="ECO:0000313" key="11">
    <source>
        <dbReference type="Proteomes" id="UP000703893"/>
    </source>
</evidence>
<accession>A0A938BML8</accession>
<dbReference type="InterPro" id="IPR017438">
    <property type="entry name" value="ATP-NAD_kinase_N"/>
</dbReference>
<comment type="cofactor">
    <cofactor evidence="1">
        <name>Mg(2+)</name>
        <dbReference type="ChEBI" id="CHEBI:18420"/>
    </cofactor>
</comment>
<keyword evidence="7" id="KW-0594">Phospholipid biosynthesis</keyword>
<evidence type="ECO:0000256" key="8">
    <source>
        <dbReference type="ARBA" id="ARBA00023264"/>
    </source>
</evidence>
<dbReference type="SMART" id="SM00046">
    <property type="entry name" value="DAGKc"/>
    <property type="match status" value="1"/>
</dbReference>
<proteinExistence type="inferred from homology"/>
<keyword evidence="8" id="KW-1208">Phospholipid metabolism</keyword>
<comment type="similarity">
    <text evidence="2">Belongs to the diacylglycerol/lipid kinase family.</text>
</comment>
<evidence type="ECO:0000256" key="7">
    <source>
        <dbReference type="ARBA" id="ARBA00023209"/>
    </source>
</evidence>
<reference evidence="10 11" key="1">
    <citation type="submission" date="2019-03" db="EMBL/GenBank/DDBJ databases">
        <title>Lake Tanganyika Metagenome-Assembled Genomes (MAGs).</title>
        <authorList>
            <person name="Tran P."/>
        </authorList>
    </citation>
    <scope>NUCLEOTIDE SEQUENCE [LARGE SCALE GENOMIC DNA]</scope>
    <source>
        <strain evidence="10">K_DeepCast_65m_m2_236</strain>
    </source>
</reference>
<dbReference type="Pfam" id="PF19279">
    <property type="entry name" value="YegS_C"/>
    <property type="match status" value="1"/>
</dbReference>
<dbReference type="InterPro" id="IPR045540">
    <property type="entry name" value="YegS/DAGK_C"/>
</dbReference>
<organism evidence="10 11">
    <name type="scientific">Candidatus Tanganyikabacteria bacterium</name>
    <dbReference type="NCBI Taxonomy" id="2961651"/>
    <lineage>
        <taxon>Bacteria</taxon>
        <taxon>Bacillati</taxon>
        <taxon>Candidatus Sericytochromatia</taxon>
        <taxon>Candidatus Tanganyikabacteria</taxon>
    </lineage>
</organism>
<dbReference type="AlphaFoldDB" id="A0A938BML8"/>
<evidence type="ECO:0000256" key="1">
    <source>
        <dbReference type="ARBA" id="ARBA00001946"/>
    </source>
</evidence>
<evidence type="ECO:0000259" key="9">
    <source>
        <dbReference type="PROSITE" id="PS50146"/>
    </source>
</evidence>
<name>A0A938BML8_9BACT</name>
<keyword evidence="4" id="KW-0547">Nucleotide-binding</keyword>
<dbReference type="PANTHER" id="PTHR12358">
    <property type="entry name" value="SPHINGOSINE KINASE"/>
    <property type="match status" value="1"/>
</dbReference>
<dbReference type="PROSITE" id="PS50146">
    <property type="entry name" value="DAGK"/>
    <property type="match status" value="1"/>
</dbReference>
<dbReference type="Proteomes" id="UP000703893">
    <property type="component" value="Unassembled WGS sequence"/>
</dbReference>
<dbReference type="InterPro" id="IPR050187">
    <property type="entry name" value="Lipid_Phosphate_FormReg"/>
</dbReference>
<evidence type="ECO:0000256" key="5">
    <source>
        <dbReference type="ARBA" id="ARBA00022777"/>
    </source>
</evidence>
<dbReference type="InterPro" id="IPR016064">
    <property type="entry name" value="NAD/diacylglycerol_kinase_sf"/>
</dbReference>
<keyword evidence="5" id="KW-0418">Kinase</keyword>
<sequence length="321" mass="34543">MTAPDGLRRDEALQAPALAGRRFRFIVNRAAKRGANSRVVDTIGRVFAAEDFDIQVPGSYQEAVEAARAAAGAGVTDLVVAGGDGTINLALNAGRGSNVRLGVIPCGTANDLATYLGIPRDPEAACKVILRGETRILDLVECNGKVYATAGGAGTVSRVAVAVNRFKRYSKMTRWIARRLGSLMYIGHSFILLAFSRRLYTPLEVHSDGELVGKFPSVALFVNNQPTIGKRVTPTPDARPDDGELSGLILSRRSRLGTILTVSLMTLKGRHTERRDAVEFSGERVEIRSEQPILFIGDGEVLAKDTTLQLRILPGAMTVIC</sequence>
<dbReference type="InterPro" id="IPR001206">
    <property type="entry name" value="Diacylglycerol_kinase_cat_dom"/>
</dbReference>
<evidence type="ECO:0000313" key="10">
    <source>
        <dbReference type="EMBL" id="MBM3274130.1"/>
    </source>
</evidence>
<evidence type="ECO:0000256" key="3">
    <source>
        <dbReference type="ARBA" id="ARBA00022679"/>
    </source>
</evidence>